<protein>
    <submittedName>
        <fullName evidence="2">Uncharacterized protein</fullName>
    </submittedName>
</protein>
<comment type="caution">
    <text evidence="2">The sequence shown here is derived from an EMBL/GenBank/DDBJ whole genome shotgun (WGS) entry which is preliminary data.</text>
</comment>
<organism evidence="2 3">
    <name type="scientific">Rhizobium fredii</name>
    <name type="common">Sinorhizobium fredii</name>
    <dbReference type="NCBI Taxonomy" id="380"/>
    <lineage>
        <taxon>Bacteria</taxon>
        <taxon>Pseudomonadati</taxon>
        <taxon>Pseudomonadota</taxon>
        <taxon>Alphaproteobacteria</taxon>
        <taxon>Hyphomicrobiales</taxon>
        <taxon>Rhizobiaceae</taxon>
        <taxon>Sinorhizobium/Ensifer group</taxon>
        <taxon>Sinorhizobium</taxon>
    </lineage>
</organism>
<feature type="region of interest" description="Disordered" evidence="1">
    <location>
        <begin position="1"/>
        <end position="42"/>
    </location>
</feature>
<gene>
    <name evidence="2" type="ORF">CO661_27245</name>
</gene>
<sequence length="61" mass="6577">MDWKATAFIGAGATSRSSSHPPVQQEQLLPEQAQDRSGRLGIPDASATCAWNTFFIISSQL</sequence>
<evidence type="ECO:0000256" key="1">
    <source>
        <dbReference type="SAM" id="MobiDB-lite"/>
    </source>
</evidence>
<dbReference type="Proteomes" id="UP000220353">
    <property type="component" value="Unassembled WGS sequence"/>
</dbReference>
<proteinExistence type="predicted"/>
<name>A0A2A6LRC9_RHIFR</name>
<reference evidence="2 3" key="1">
    <citation type="submission" date="2017-09" db="EMBL/GenBank/DDBJ databases">
        <title>Comparative genomics of rhizobia isolated from Phaseolus vulgaris in China.</title>
        <authorList>
            <person name="Tong W."/>
        </authorList>
    </citation>
    <scope>NUCLEOTIDE SEQUENCE [LARGE SCALE GENOMIC DNA]</scope>
    <source>
        <strain evidence="2 3">PCH1</strain>
    </source>
</reference>
<accession>A0A2A6LRC9</accession>
<evidence type="ECO:0000313" key="2">
    <source>
        <dbReference type="EMBL" id="PDT44782.1"/>
    </source>
</evidence>
<feature type="compositionally biased region" description="Low complexity" evidence="1">
    <location>
        <begin position="21"/>
        <end position="32"/>
    </location>
</feature>
<dbReference type="EMBL" id="NWTC01000028">
    <property type="protein sequence ID" value="PDT44782.1"/>
    <property type="molecule type" value="Genomic_DNA"/>
</dbReference>
<dbReference type="AlphaFoldDB" id="A0A2A6LRC9"/>
<evidence type="ECO:0000313" key="3">
    <source>
        <dbReference type="Proteomes" id="UP000220353"/>
    </source>
</evidence>